<keyword evidence="3" id="KW-0597">Phosphoprotein</keyword>
<evidence type="ECO:0000313" key="10">
    <source>
        <dbReference type="Proteomes" id="UP000635885"/>
    </source>
</evidence>
<dbReference type="InterPro" id="IPR052162">
    <property type="entry name" value="Sensor_kinase/Photoreceptor"/>
</dbReference>
<dbReference type="InterPro" id="IPR036097">
    <property type="entry name" value="HisK_dim/P_sf"/>
</dbReference>
<evidence type="ECO:0000256" key="4">
    <source>
        <dbReference type="ARBA" id="ARBA00022679"/>
    </source>
</evidence>
<feature type="transmembrane region" description="Helical" evidence="7">
    <location>
        <begin position="140"/>
        <end position="158"/>
    </location>
</feature>
<dbReference type="SUPFAM" id="SSF55874">
    <property type="entry name" value="ATPase domain of HSP90 chaperone/DNA topoisomerase II/histidine kinase"/>
    <property type="match status" value="1"/>
</dbReference>
<evidence type="ECO:0000256" key="5">
    <source>
        <dbReference type="ARBA" id="ARBA00022777"/>
    </source>
</evidence>
<feature type="transmembrane region" description="Helical" evidence="7">
    <location>
        <begin position="65"/>
        <end position="84"/>
    </location>
</feature>
<evidence type="ECO:0000256" key="2">
    <source>
        <dbReference type="ARBA" id="ARBA00012438"/>
    </source>
</evidence>
<dbReference type="Pfam" id="PF02518">
    <property type="entry name" value="HATPase_c"/>
    <property type="match status" value="1"/>
</dbReference>
<evidence type="ECO:0000256" key="3">
    <source>
        <dbReference type="ARBA" id="ARBA00022553"/>
    </source>
</evidence>
<sequence length="447" mass="51308">MKLLQAYKNIIRKNCLPQGDLESFGIAYWSDKLFAETIIYLLPLCLIALAPGVYFSFLIQNYSLAIFDLTIFFLILIIGFVGTINIQIKKVIFLICMYSLGIFLLYEIGIGGPGLIYLFAANIFSLLIFPIRFPYLWSSIILIIILVFGFLINFELAPHLTINPNSVSEWIAVTSNLIFISFISSALIPKLFVGLEKTILKKDQVQAELKIALQKTKEKNEDLEHFTYVVSHDLQEPIRMISSFLALLEKKYDEILDQKGKQYIFYAVDGAKRMREIILQLLDFSRMSRLESSTEMCDIQLMVDEIIQDNQKLIENSDSTITTTDLPRIIAQKTALQHLFHNIISNALKYKRDDVPLLVQISYKDLNNFHQFEIKDNGIGIETIYFEKIFVIFQRLHDRTKYQGTGMGLAICKKILEKIGGEIWVKSTPEIGSTFFFTIPKVKIVAQ</sequence>
<dbReference type="InterPro" id="IPR003594">
    <property type="entry name" value="HATPase_dom"/>
</dbReference>
<dbReference type="PANTHER" id="PTHR43304">
    <property type="entry name" value="PHYTOCHROME-LIKE PROTEIN CPH1"/>
    <property type="match status" value="1"/>
</dbReference>
<dbReference type="Pfam" id="PF00512">
    <property type="entry name" value="HisKA"/>
    <property type="match status" value="1"/>
</dbReference>
<evidence type="ECO:0000256" key="6">
    <source>
        <dbReference type="SAM" id="Coils"/>
    </source>
</evidence>
<dbReference type="PROSITE" id="PS50109">
    <property type="entry name" value="HIS_KIN"/>
    <property type="match status" value="1"/>
</dbReference>
<dbReference type="Gene3D" id="3.30.565.10">
    <property type="entry name" value="Histidine kinase-like ATPase, C-terminal domain"/>
    <property type="match status" value="1"/>
</dbReference>
<proteinExistence type="predicted"/>
<dbReference type="InterPro" id="IPR004358">
    <property type="entry name" value="Sig_transdc_His_kin-like_C"/>
</dbReference>
<dbReference type="PANTHER" id="PTHR43304:SF1">
    <property type="entry name" value="PAC DOMAIN-CONTAINING PROTEIN"/>
    <property type="match status" value="1"/>
</dbReference>
<keyword evidence="7" id="KW-0472">Membrane</keyword>
<protein>
    <recommendedName>
        <fullName evidence="2">histidine kinase</fullName>
        <ecNumber evidence="2">2.7.13.3</ecNumber>
    </recommendedName>
</protein>
<reference evidence="10" key="1">
    <citation type="journal article" date="2019" name="Int. J. Syst. Evol. Microbiol.">
        <title>The Global Catalogue of Microorganisms (GCM) 10K type strain sequencing project: providing services to taxonomists for standard genome sequencing and annotation.</title>
        <authorList>
            <consortium name="The Broad Institute Genomics Platform"/>
            <consortium name="The Broad Institute Genome Sequencing Center for Infectious Disease"/>
            <person name="Wu L."/>
            <person name="Ma J."/>
        </authorList>
    </citation>
    <scope>NUCLEOTIDE SEQUENCE [LARGE SCALE GENOMIC DNA]</scope>
    <source>
        <strain evidence="10">CGMCC 1.12479</strain>
    </source>
</reference>
<keyword evidence="6" id="KW-0175">Coiled coil</keyword>
<organism evidence="9 10">
    <name type="scientific">Belliella aquatica</name>
    <dbReference type="NCBI Taxonomy" id="1323734"/>
    <lineage>
        <taxon>Bacteria</taxon>
        <taxon>Pseudomonadati</taxon>
        <taxon>Bacteroidota</taxon>
        <taxon>Cytophagia</taxon>
        <taxon>Cytophagales</taxon>
        <taxon>Cyclobacteriaceae</taxon>
        <taxon>Belliella</taxon>
    </lineage>
</organism>
<keyword evidence="5" id="KW-0418">Kinase</keyword>
<keyword evidence="7" id="KW-0812">Transmembrane</keyword>
<name>A0ABQ1MZE8_9BACT</name>
<keyword evidence="10" id="KW-1185">Reference proteome</keyword>
<feature type="transmembrane region" description="Helical" evidence="7">
    <location>
        <begin position="38"/>
        <end position="59"/>
    </location>
</feature>
<dbReference type="PRINTS" id="PR00344">
    <property type="entry name" value="BCTRLSENSOR"/>
</dbReference>
<accession>A0ABQ1MZE8</accession>
<dbReference type="EC" id="2.7.13.3" evidence="2"/>
<dbReference type="SMART" id="SM00387">
    <property type="entry name" value="HATPase_c"/>
    <property type="match status" value="1"/>
</dbReference>
<dbReference type="CDD" id="cd00082">
    <property type="entry name" value="HisKA"/>
    <property type="match status" value="1"/>
</dbReference>
<dbReference type="SMART" id="SM00388">
    <property type="entry name" value="HisKA"/>
    <property type="match status" value="1"/>
</dbReference>
<evidence type="ECO:0000313" key="9">
    <source>
        <dbReference type="EMBL" id="GGC49461.1"/>
    </source>
</evidence>
<feature type="transmembrane region" description="Helical" evidence="7">
    <location>
        <begin position="91"/>
        <end position="109"/>
    </location>
</feature>
<evidence type="ECO:0000256" key="7">
    <source>
        <dbReference type="SAM" id="Phobius"/>
    </source>
</evidence>
<gene>
    <name evidence="9" type="ORF">GCM10010993_29930</name>
</gene>
<dbReference type="InterPro" id="IPR036890">
    <property type="entry name" value="HATPase_C_sf"/>
</dbReference>
<dbReference type="Gene3D" id="1.10.287.130">
    <property type="match status" value="1"/>
</dbReference>
<dbReference type="InterPro" id="IPR003661">
    <property type="entry name" value="HisK_dim/P_dom"/>
</dbReference>
<evidence type="ECO:0000256" key="1">
    <source>
        <dbReference type="ARBA" id="ARBA00000085"/>
    </source>
</evidence>
<evidence type="ECO:0000259" key="8">
    <source>
        <dbReference type="PROSITE" id="PS50109"/>
    </source>
</evidence>
<dbReference type="EMBL" id="BMFD01000013">
    <property type="protein sequence ID" value="GGC49461.1"/>
    <property type="molecule type" value="Genomic_DNA"/>
</dbReference>
<feature type="domain" description="Histidine kinase" evidence="8">
    <location>
        <begin position="229"/>
        <end position="443"/>
    </location>
</feature>
<dbReference type="SUPFAM" id="SSF47384">
    <property type="entry name" value="Homodimeric domain of signal transducing histidine kinase"/>
    <property type="match status" value="1"/>
</dbReference>
<dbReference type="InterPro" id="IPR005467">
    <property type="entry name" value="His_kinase_dom"/>
</dbReference>
<dbReference type="Proteomes" id="UP000635885">
    <property type="component" value="Unassembled WGS sequence"/>
</dbReference>
<keyword evidence="4" id="KW-0808">Transferase</keyword>
<comment type="caution">
    <text evidence="9">The sequence shown here is derived from an EMBL/GenBank/DDBJ whole genome shotgun (WGS) entry which is preliminary data.</text>
</comment>
<feature type="coiled-coil region" evidence="6">
    <location>
        <begin position="195"/>
        <end position="222"/>
    </location>
</feature>
<keyword evidence="7" id="KW-1133">Transmembrane helix</keyword>
<dbReference type="InterPro" id="IPR048437">
    <property type="entry name" value="MASE11"/>
</dbReference>
<feature type="transmembrane region" description="Helical" evidence="7">
    <location>
        <begin position="170"/>
        <end position="193"/>
    </location>
</feature>
<comment type="catalytic activity">
    <reaction evidence="1">
        <text>ATP + protein L-histidine = ADP + protein N-phospho-L-histidine.</text>
        <dbReference type="EC" id="2.7.13.3"/>
    </reaction>
</comment>
<dbReference type="Pfam" id="PF20969">
    <property type="entry name" value="MASE11"/>
    <property type="match status" value="1"/>
</dbReference>